<dbReference type="PANTHER" id="PTHR36973">
    <property type="entry name" value="SLL1456 PROTEIN-RELATED"/>
    <property type="match status" value="1"/>
</dbReference>
<accession>A0A6V8NVH2</accession>
<dbReference type="AlphaFoldDB" id="A0A6V8NVH2"/>
<dbReference type="Proteomes" id="UP000580051">
    <property type="component" value="Unassembled WGS sequence"/>
</dbReference>
<gene>
    <name evidence="2" type="ORF">HKBW3S06_01714</name>
</gene>
<name>A0A6V8NVH2_9ACTN</name>
<dbReference type="GO" id="GO:0008171">
    <property type="term" value="F:O-methyltransferase activity"/>
    <property type="evidence" value="ECO:0007669"/>
    <property type="project" value="TreeGrafter"/>
</dbReference>
<dbReference type="RefSeq" id="WP_176227414.1">
    <property type="nucleotide sequence ID" value="NZ_BLRV01000458.1"/>
</dbReference>
<protein>
    <recommendedName>
        <fullName evidence="1">Methyltransferase FkbM domain-containing protein</fullName>
    </recommendedName>
</protein>
<dbReference type="InterPro" id="IPR029063">
    <property type="entry name" value="SAM-dependent_MTases_sf"/>
</dbReference>
<dbReference type="InterPro" id="IPR006342">
    <property type="entry name" value="FkbM_mtfrase"/>
</dbReference>
<comment type="caution">
    <text evidence="2">The sequence shown here is derived from an EMBL/GenBank/DDBJ whole genome shotgun (WGS) entry which is preliminary data.</text>
</comment>
<evidence type="ECO:0000313" key="2">
    <source>
        <dbReference type="EMBL" id="GFP22486.1"/>
    </source>
</evidence>
<feature type="non-terminal residue" evidence="2">
    <location>
        <position position="1"/>
    </location>
</feature>
<dbReference type="SUPFAM" id="SSF53335">
    <property type="entry name" value="S-adenosyl-L-methionine-dependent methyltransferases"/>
    <property type="match status" value="1"/>
</dbReference>
<reference evidence="2 3" key="1">
    <citation type="journal article" date="2020" name="Front. Microbiol.">
        <title>Single-cell genomics of novel Actinobacteria with the Wood-Ljungdahl pathway discovered in a serpentinizing system.</title>
        <authorList>
            <person name="Merino N."/>
            <person name="Kawai M."/>
            <person name="Boyd E.S."/>
            <person name="Colman D.R."/>
            <person name="McGlynn S.E."/>
            <person name="Nealson K.H."/>
            <person name="Kurokawa K."/>
            <person name="Hongoh Y."/>
        </authorList>
    </citation>
    <scope>NUCLEOTIDE SEQUENCE [LARGE SCALE GENOMIC DNA]</scope>
    <source>
        <strain evidence="2 3">S06</strain>
    </source>
</reference>
<dbReference type="NCBIfam" id="TIGR01444">
    <property type="entry name" value="fkbM_fam"/>
    <property type="match status" value="1"/>
</dbReference>
<dbReference type="Gene3D" id="3.40.50.150">
    <property type="entry name" value="Vaccinia Virus protein VP39"/>
    <property type="match status" value="1"/>
</dbReference>
<feature type="domain" description="Methyltransferase FkbM" evidence="1">
    <location>
        <begin position="3"/>
        <end position="84"/>
    </location>
</feature>
<dbReference type="EMBL" id="BLRV01000458">
    <property type="protein sequence ID" value="GFP22486.1"/>
    <property type="molecule type" value="Genomic_DNA"/>
</dbReference>
<proteinExistence type="predicted"/>
<sequence>PTKGAIPVECTSIDEFLQASSAQSADVIKIDVEVAELFVLKGMKETIKRSDSLILFVEFNPGCLQLAGVEPGTLLQELESLGFEIQLIDENSRRLIQIKEDRLREKYSNPSWYANLYCVKRRRSC</sequence>
<evidence type="ECO:0000313" key="3">
    <source>
        <dbReference type="Proteomes" id="UP000580051"/>
    </source>
</evidence>
<evidence type="ECO:0000259" key="1">
    <source>
        <dbReference type="Pfam" id="PF05050"/>
    </source>
</evidence>
<organism evidence="2 3">
    <name type="scientific">Candidatus Hakubella thermalkaliphila</name>
    <dbReference type="NCBI Taxonomy" id="2754717"/>
    <lineage>
        <taxon>Bacteria</taxon>
        <taxon>Bacillati</taxon>
        <taxon>Actinomycetota</taxon>
        <taxon>Actinomycetota incertae sedis</taxon>
        <taxon>Candidatus Hakubellales</taxon>
        <taxon>Candidatus Hakubellaceae</taxon>
        <taxon>Candidatus Hakubella</taxon>
    </lineage>
</organism>
<dbReference type="InterPro" id="IPR053188">
    <property type="entry name" value="FkbM_Methyltransferase"/>
</dbReference>
<dbReference type="Pfam" id="PF05050">
    <property type="entry name" value="Methyltransf_21"/>
    <property type="match status" value="1"/>
</dbReference>
<dbReference type="PANTHER" id="PTHR36973:SF4">
    <property type="entry name" value="NODULATION PROTEIN"/>
    <property type="match status" value="1"/>
</dbReference>